<dbReference type="FunFam" id="1.10.10.10:FF:000214">
    <property type="entry name" value="Methylated-DNA--protein-cysteine methyltransferase"/>
    <property type="match status" value="1"/>
</dbReference>
<dbReference type="Pfam" id="PF01035">
    <property type="entry name" value="DNA_binding_1"/>
    <property type="match status" value="1"/>
</dbReference>
<dbReference type="Pfam" id="PF02805">
    <property type="entry name" value="Ada_Zn_binding"/>
    <property type="match status" value="1"/>
</dbReference>
<dbReference type="SUPFAM" id="SSF46767">
    <property type="entry name" value="Methylated DNA-protein cysteine methyltransferase, C-terminal domain"/>
    <property type="match status" value="1"/>
</dbReference>
<accession>D2QYS7</accession>
<dbReference type="InterPro" id="IPR036217">
    <property type="entry name" value="MethylDNA_cys_MeTrfase_DNAb"/>
</dbReference>
<dbReference type="InterPro" id="IPR036631">
    <property type="entry name" value="MGMT_N_sf"/>
</dbReference>
<comment type="cofactor">
    <cofactor evidence="2">
        <name>Zn(2+)</name>
        <dbReference type="ChEBI" id="CHEBI:29105"/>
    </cofactor>
</comment>
<feature type="domain" description="HTH araC/xylS-type" evidence="13">
    <location>
        <begin position="90"/>
        <end position="190"/>
    </location>
</feature>
<dbReference type="PROSITE" id="PS01124">
    <property type="entry name" value="HTH_ARAC_FAMILY_2"/>
    <property type="match status" value="1"/>
</dbReference>
<dbReference type="GO" id="GO:0003908">
    <property type="term" value="F:methylated-DNA-[protein]-cysteine S-methyltransferase activity"/>
    <property type="evidence" value="ECO:0007669"/>
    <property type="project" value="UniProtKB-EC"/>
</dbReference>
<evidence type="ECO:0000256" key="1">
    <source>
        <dbReference type="ARBA" id="ARBA00001286"/>
    </source>
</evidence>
<comment type="catalytic activity">
    <reaction evidence="1">
        <text>a 4-O-methyl-thymidine in DNA + L-cysteinyl-[protein] = a thymidine in DNA + S-methyl-L-cysteinyl-[protein]</text>
        <dbReference type="Rhea" id="RHEA:53428"/>
        <dbReference type="Rhea" id="RHEA-COMP:10131"/>
        <dbReference type="Rhea" id="RHEA-COMP:10132"/>
        <dbReference type="Rhea" id="RHEA-COMP:13555"/>
        <dbReference type="Rhea" id="RHEA-COMP:13556"/>
        <dbReference type="ChEBI" id="CHEBI:29950"/>
        <dbReference type="ChEBI" id="CHEBI:82612"/>
        <dbReference type="ChEBI" id="CHEBI:137386"/>
        <dbReference type="ChEBI" id="CHEBI:137387"/>
        <dbReference type="EC" id="2.1.1.63"/>
    </reaction>
</comment>
<evidence type="ECO:0000256" key="8">
    <source>
        <dbReference type="ARBA" id="ARBA00023015"/>
    </source>
</evidence>
<evidence type="ECO:0000313" key="15">
    <source>
        <dbReference type="Proteomes" id="UP000001887"/>
    </source>
</evidence>
<keyword evidence="15" id="KW-1185">Reference proteome</keyword>
<organism evidence="14 15">
    <name type="scientific">Pirellula staleyi (strain ATCC 27377 / DSM 6068 / ICPB 4128)</name>
    <name type="common">Pirella staleyi</name>
    <dbReference type="NCBI Taxonomy" id="530564"/>
    <lineage>
        <taxon>Bacteria</taxon>
        <taxon>Pseudomonadati</taxon>
        <taxon>Planctomycetota</taxon>
        <taxon>Planctomycetia</taxon>
        <taxon>Pirellulales</taxon>
        <taxon>Pirellulaceae</taxon>
        <taxon>Pirellula</taxon>
    </lineage>
</organism>
<dbReference type="HOGENOM" id="CLU_000445_52_0_0"/>
<dbReference type="InterPro" id="IPR036388">
    <property type="entry name" value="WH-like_DNA-bd_sf"/>
</dbReference>
<gene>
    <name evidence="14" type="ordered locus">Psta_1707</name>
</gene>
<dbReference type="STRING" id="530564.Psta_1707"/>
<dbReference type="Proteomes" id="UP000001887">
    <property type="component" value="Chromosome"/>
</dbReference>
<name>D2QYS7_PIRSD</name>
<evidence type="ECO:0000256" key="10">
    <source>
        <dbReference type="ARBA" id="ARBA00023163"/>
    </source>
</evidence>
<keyword evidence="10" id="KW-0804">Transcription</keyword>
<dbReference type="CDD" id="cd06445">
    <property type="entry name" value="ATase"/>
    <property type="match status" value="1"/>
</dbReference>
<dbReference type="NCBIfam" id="TIGR00589">
    <property type="entry name" value="ogt"/>
    <property type="match status" value="1"/>
</dbReference>
<dbReference type="SUPFAM" id="SSF57884">
    <property type="entry name" value="Ada DNA repair protein, N-terminal domain (N-Ada 10)"/>
    <property type="match status" value="1"/>
</dbReference>
<dbReference type="SUPFAM" id="SSF53155">
    <property type="entry name" value="Methylated DNA-protein cysteine methyltransferase domain"/>
    <property type="match status" value="1"/>
</dbReference>
<proteinExistence type="inferred from homology"/>
<evidence type="ECO:0000259" key="13">
    <source>
        <dbReference type="PROSITE" id="PS01124"/>
    </source>
</evidence>
<dbReference type="Gene3D" id="3.40.10.10">
    <property type="entry name" value="DNA Methylphosphotriester Repair Domain"/>
    <property type="match status" value="1"/>
</dbReference>
<keyword evidence="8" id="KW-0805">Transcription regulation</keyword>
<dbReference type="Gene3D" id="3.30.160.70">
    <property type="entry name" value="Methylated DNA-protein cysteine methyltransferase domain"/>
    <property type="match status" value="1"/>
</dbReference>
<dbReference type="AlphaFoldDB" id="D2QYS7"/>
<keyword evidence="11" id="KW-0234">DNA repair</keyword>
<evidence type="ECO:0000256" key="9">
    <source>
        <dbReference type="ARBA" id="ARBA00023159"/>
    </source>
</evidence>
<evidence type="ECO:0000256" key="12">
    <source>
        <dbReference type="ARBA" id="ARBA00049348"/>
    </source>
</evidence>
<dbReference type="PANTHER" id="PTHR10815">
    <property type="entry name" value="METHYLATED-DNA--PROTEIN-CYSTEINE METHYLTRANSFERASE"/>
    <property type="match status" value="1"/>
</dbReference>
<sequence>MPISDARTSSHISTLSDDKRWQAVLAREASCDGQFVFAVRTTGIYCRPSCSSRLARRENVRFFATPLLAERAGFRACKKCHPRSAVRPIHPAVVATCQRIEHSSTPLTLDELAAEVGLTGPHLQRIFRRTLGVSPKQYALAERQQRLHQQLEAGASILDAMHASGARSTSQIYGPKSARSGLSPAERRRQAATTTLATIVAPTWLGSLAIAATERGIVAMELADSAAAAEQLLRKRFPRAAFVPASEQLTRWALLAVASIERPTQSVELPLDVQGTAFQRRVWQELQNIPAGATRTYQQIARAIGQPTAARAVGTACGKNPIAVAVPCHRAVTQSGRITGYRWGKDRKAKLLERESQP</sequence>
<evidence type="ECO:0000256" key="5">
    <source>
        <dbReference type="ARBA" id="ARBA00022603"/>
    </source>
</evidence>
<protein>
    <recommendedName>
        <fullName evidence="4">methylated-DNA--[protein]-cysteine S-methyltransferase</fullName>
        <ecNumber evidence="4">2.1.1.63</ecNumber>
    </recommendedName>
</protein>
<keyword evidence="7" id="KW-0227">DNA damage</keyword>
<dbReference type="eggNOG" id="COG2169">
    <property type="taxonomic scope" value="Bacteria"/>
</dbReference>
<dbReference type="eggNOG" id="COG0350">
    <property type="taxonomic scope" value="Bacteria"/>
</dbReference>
<evidence type="ECO:0000256" key="6">
    <source>
        <dbReference type="ARBA" id="ARBA00022679"/>
    </source>
</evidence>
<dbReference type="GO" id="GO:0003700">
    <property type="term" value="F:DNA-binding transcription factor activity"/>
    <property type="evidence" value="ECO:0007669"/>
    <property type="project" value="InterPro"/>
</dbReference>
<dbReference type="EC" id="2.1.1.63" evidence="4"/>
<dbReference type="OrthoDB" id="9783680at2"/>
<evidence type="ECO:0000256" key="2">
    <source>
        <dbReference type="ARBA" id="ARBA00001947"/>
    </source>
</evidence>
<dbReference type="SMART" id="SM00342">
    <property type="entry name" value="HTH_ARAC"/>
    <property type="match status" value="1"/>
</dbReference>
<dbReference type="Gene3D" id="1.10.10.60">
    <property type="entry name" value="Homeodomain-like"/>
    <property type="match status" value="1"/>
</dbReference>
<dbReference type="InterPro" id="IPR014048">
    <property type="entry name" value="MethylDNA_cys_MeTrfase_DNA-bd"/>
</dbReference>
<evidence type="ECO:0000313" key="14">
    <source>
        <dbReference type="EMBL" id="ADB16382.1"/>
    </source>
</evidence>
<evidence type="ECO:0000256" key="7">
    <source>
        <dbReference type="ARBA" id="ARBA00022763"/>
    </source>
</evidence>
<evidence type="ECO:0000256" key="11">
    <source>
        <dbReference type="ARBA" id="ARBA00023204"/>
    </source>
</evidence>
<dbReference type="EMBL" id="CP001848">
    <property type="protein sequence ID" value="ADB16382.1"/>
    <property type="molecule type" value="Genomic_DNA"/>
</dbReference>
<dbReference type="InterPro" id="IPR004026">
    <property type="entry name" value="Ada_DNA_repair_Zn-bd"/>
</dbReference>
<dbReference type="PANTHER" id="PTHR10815:SF14">
    <property type="entry name" value="BIFUNCTIONAL TRANSCRIPTIONAL ACTIVATOR_DNA REPAIR ENZYME ADA"/>
    <property type="match status" value="1"/>
</dbReference>
<dbReference type="KEGG" id="psl:Psta_1707"/>
<dbReference type="GO" id="GO:0032259">
    <property type="term" value="P:methylation"/>
    <property type="evidence" value="ECO:0007669"/>
    <property type="project" value="UniProtKB-KW"/>
</dbReference>
<reference evidence="14 15" key="1">
    <citation type="journal article" date="2009" name="Stand. Genomic Sci.">
        <title>Complete genome sequence of Pirellula staleyi type strain (ATCC 27377).</title>
        <authorList>
            <person name="Clum A."/>
            <person name="Tindall B.J."/>
            <person name="Sikorski J."/>
            <person name="Ivanova N."/>
            <person name="Mavrommatis K."/>
            <person name="Lucas S."/>
            <person name="Glavina del Rio T."/>
            <person name="Nolan M."/>
            <person name="Chen F."/>
            <person name="Tice H."/>
            <person name="Pitluck S."/>
            <person name="Cheng J.F."/>
            <person name="Chertkov O."/>
            <person name="Brettin T."/>
            <person name="Han C."/>
            <person name="Detter J.C."/>
            <person name="Kuske C."/>
            <person name="Bruce D."/>
            <person name="Goodwin L."/>
            <person name="Ovchinikova G."/>
            <person name="Pati A."/>
            <person name="Mikhailova N."/>
            <person name="Chen A."/>
            <person name="Palaniappan K."/>
            <person name="Land M."/>
            <person name="Hauser L."/>
            <person name="Chang Y.J."/>
            <person name="Jeffries C.D."/>
            <person name="Chain P."/>
            <person name="Rohde M."/>
            <person name="Goker M."/>
            <person name="Bristow J."/>
            <person name="Eisen J.A."/>
            <person name="Markowitz V."/>
            <person name="Hugenholtz P."/>
            <person name="Kyrpides N.C."/>
            <person name="Klenk H.P."/>
            <person name="Lapidus A."/>
        </authorList>
    </citation>
    <scope>NUCLEOTIDE SEQUENCE [LARGE SCALE GENOMIC DNA]</scope>
    <source>
        <strain evidence="15">ATCC 27377 / DSM 6068 / ICPB 4128</strain>
    </source>
</reference>
<dbReference type="GO" id="GO:0006281">
    <property type="term" value="P:DNA repair"/>
    <property type="evidence" value="ECO:0007669"/>
    <property type="project" value="UniProtKB-KW"/>
</dbReference>
<dbReference type="GO" id="GO:0008270">
    <property type="term" value="F:zinc ion binding"/>
    <property type="evidence" value="ECO:0007669"/>
    <property type="project" value="InterPro"/>
</dbReference>
<comment type="catalytic activity">
    <reaction evidence="12">
        <text>a 6-O-methyl-2'-deoxyguanosine in DNA + L-cysteinyl-[protein] = S-methyl-L-cysteinyl-[protein] + a 2'-deoxyguanosine in DNA</text>
        <dbReference type="Rhea" id="RHEA:24000"/>
        <dbReference type="Rhea" id="RHEA-COMP:10131"/>
        <dbReference type="Rhea" id="RHEA-COMP:10132"/>
        <dbReference type="Rhea" id="RHEA-COMP:11367"/>
        <dbReference type="Rhea" id="RHEA-COMP:11368"/>
        <dbReference type="ChEBI" id="CHEBI:29950"/>
        <dbReference type="ChEBI" id="CHEBI:82612"/>
        <dbReference type="ChEBI" id="CHEBI:85445"/>
        <dbReference type="ChEBI" id="CHEBI:85448"/>
        <dbReference type="EC" id="2.1.1.63"/>
    </reaction>
</comment>
<dbReference type="InterPro" id="IPR018060">
    <property type="entry name" value="HTH_AraC"/>
</dbReference>
<keyword evidence="5" id="KW-0489">Methyltransferase</keyword>
<evidence type="ECO:0000256" key="3">
    <source>
        <dbReference type="ARBA" id="ARBA00008711"/>
    </source>
</evidence>
<dbReference type="Gene3D" id="1.10.10.10">
    <property type="entry name" value="Winged helix-like DNA-binding domain superfamily/Winged helix DNA-binding domain"/>
    <property type="match status" value="1"/>
</dbReference>
<dbReference type="SUPFAM" id="SSF46689">
    <property type="entry name" value="Homeodomain-like"/>
    <property type="match status" value="1"/>
</dbReference>
<keyword evidence="9" id="KW-0010">Activator</keyword>
<comment type="similarity">
    <text evidence="3">Belongs to the MGMT family.</text>
</comment>
<keyword evidence="6" id="KW-0808">Transferase</keyword>
<dbReference type="Pfam" id="PF12833">
    <property type="entry name" value="HTH_18"/>
    <property type="match status" value="1"/>
</dbReference>
<dbReference type="InterPro" id="IPR035451">
    <property type="entry name" value="Ada-like_dom_sf"/>
</dbReference>
<dbReference type="GO" id="GO:0043565">
    <property type="term" value="F:sequence-specific DNA binding"/>
    <property type="evidence" value="ECO:0007669"/>
    <property type="project" value="InterPro"/>
</dbReference>
<evidence type="ECO:0000256" key="4">
    <source>
        <dbReference type="ARBA" id="ARBA00011918"/>
    </source>
</evidence>
<dbReference type="InterPro" id="IPR009057">
    <property type="entry name" value="Homeodomain-like_sf"/>
</dbReference>